<evidence type="ECO:0000313" key="1">
    <source>
        <dbReference type="EMBL" id="GAI19668.1"/>
    </source>
</evidence>
<gene>
    <name evidence="1" type="ORF">S06H3_29194</name>
</gene>
<accession>X1LKQ2</accession>
<proteinExistence type="predicted"/>
<dbReference type="EMBL" id="BARV01017092">
    <property type="protein sequence ID" value="GAI19668.1"/>
    <property type="molecule type" value="Genomic_DNA"/>
</dbReference>
<name>X1LKQ2_9ZZZZ</name>
<sequence length="108" mass="12866">MNRIERIIEEIQGKIDAYKEKYPEEAKDDLWVIPRWEKQLEFYNWLLEDSDEVPVYELHDERVRPTVWGMGDVTFNISIQLNKMDARSSPKVLIFDYRSSASTGKEEP</sequence>
<protein>
    <submittedName>
        <fullName evidence="1">Uncharacterized protein</fullName>
    </submittedName>
</protein>
<dbReference type="AlphaFoldDB" id="X1LKQ2"/>
<comment type="caution">
    <text evidence="1">The sequence shown here is derived from an EMBL/GenBank/DDBJ whole genome shotgun (WGS) entry which is preliminary data.</text>
</comment>
<reference evidence="1" key="1">
    <citation type="journal article" date="2014" name="Front. Microbiol.">
        <title>High frequency of phylogenetically diverse reductive dehalogenase-homologous genes in deep subseafloor sedimentary metagenomes.</title>
        <authorList>
            <person name="Kawai M."/>
            <person name="Futagami T."/>
            <person name="Toyoda A."/>
            <person name="Takaki Y."/>
            <person name="Nishi S."/>
            <person name="Hori S."/>
            <person name="Arai W."/>
            <person name="Tsubouchi T."/>
            <person name="Morono Y."/>
            <person name="Uchiyama I."/>
            <person name="Ito T."/>
            <person name="Fujiyama A."/>
            <person name="Inagaki F."/>
            <person name="Takami H."/>
        </authorList>
    </citation>
    <scope>NUCLEOTIDE SEQUENCE</scope>
    <source>
        <strain evidence="1">Expedition CK06-06</strain>
    </source>
</reference>
<organism evidence="1">
    <name type="scientific">marine sediment metagenome</name>
    <dbReference type="NCBI Taxonomy" id="412755"/>
    <lineage>
        <taxon>unclassified sequences</taxon>
        <taxon>metagenomes</taxon>
        <taxon>ecological metagenomes</taxon>
    </lineage>
</organism>